<keyword evidence="9" id="KW-1278">Translocase</keyword>
<dbReference type="CTD" id="4537"/>
<keyword evidence="5 9" id="KW-0812">Transmembrane</keyword>
<organism evidence="10">
    <name type="scientific">Pomphorhynchus rocci</name>
    <dbReference type="NCBI Taxonomy" id="1183240"/>
    <lineage>
        <taxon>Eukaryota</taxon>
        <taxon>Metazoa</taxon>
        <taxon>Spiralia</taxon>
        <taxon>Lophotrochozoa</taxon>
        <taxon>Acanthocephala</taxon>
        <taxon>Palaeacanthocephala</taxon>
        <taxon>Echinorhynchida</taxon>
        <taxon>Pomphorhynchidae</taxon>
        <taxon>Pomphorhynchus</taxon>
    </lineage>
</organism>
<evidence type="ECO:0000256" key="6">
    <source>
        <dbReference type="ARBA" id="ARBA00022989"/>
    </source>
</evidence>
<dbReference type="GO" id="GO:0008137">
    <property type="term" value="F:NADH dehydrogenase (ubiquinone) activity"/>
    <property type="evidence" value="ECO:0007669"/>
    <property type="project" value="UniProtKB-UniRule"/>
</dbReference>
<dbReference type="PANTHER" id="PTHR11058">
    <property type="entry name" value="NADH-UBIQUINONE OXIDOREDUCTASE CHAIN 3"/>
    <property type="match status" value="1"/>
</dbReference>
<keyword evidence="7 9" id="KW-0472">Membrane</keyword>
<keyword evidence="9 10" id="KW-0496">Mitochondrion</keyword>
<geneLocation type="mitochondrion" evidence="10"/>
<keyword evidence="9" id="KW-0520">NAD</keyword>
<keyword evidence="4 9" id="KW-0813">Transport</keyword>
<dbReference type="EC" id="7.1.1.2" evidence="9"/>
<evidence type="ECO:0000256" key="3">
    <source>
        <dbReference type="ARBA" id="ARBA00021007"/>
    </source>
</evidence>
<accession>A0A806GMI5</accession>
<comment type="function">
    <text evidence="9">Core subunit of the mitochondrial membrane respiratory chain NADH dehydrogenase (Complex I) which catalyzes electron transfer from NADH through the respiratory chain, using ubiquinone as an electron acceptor. Essential for the catalytic activity of complex I.</text>
</comment>
<evidence type="ECO:0000256" key="2">
    <source>
        <dbReference type="ARBA" id="ARBA00008472"/>
    </source>
</evidence>
<dbReference type="RefSeq" id="YP_010258328.1">
    <property type="nucleotide sequence ID" value="NC_060484.1"/>
</dbReference>
<dbReference type="Gene3D" id="1.20.58.1610">
    <property type="entry name" value="NADH:ubiquinone/plastoquinone oxidoreductase, chain 3"/>
    <property type="match status" value="1"/>
</dbReference>
<dbReference type="AlphaFoldDB" id="A0A806GMI5"/>
<evidence type="ECO:0000256" key="1">
    <source>
        <dbReference type="ARBA" id="ARBA00004370"/>
    </source>
</evidence>
<dbReference type="InterPro" id="IPR000440">
    <property type="entry name" value="NADH_UbQ/plastoQ_OxRdtase_su3"/>
</dbReference>
<dbReference type="GO" id="GO:0030964">
    <property type="term" value="C:NADH dehydrogenase complex"/>
    <property type="evidence" value="ECO:0007669"/>
    <property type="project" value="TreeGrafter"/>
</dbReference>
<keyword evidence="9" id="KW-0830">Ubiquinone</keyword>
<evidence type="ECO:0000313" key="10">
    <source>
        <dbReference type="EMBL" id="AFJ54212.1"/>
    </source>
</evidence>
<comment type="catalytic activity">
    <reaction evidence="8 9">
        <text>a ubiquinone + NADH + 5 H(+)(in) = a ubiquinol + NAD(+) + 4 H(+)(out)</text>
        <dbReference type="Rhea" id="RHEA:29091"/>
        <dbReference type="Rhea" id="RHEA-COMP:9565"/>
        <dbReference type="Rhea" id="RHEA-COMP:9566"/>
        <dbReference type="ChEBI" id="CHEBI:15378"/>
        <dbReference type="ChEBI" id="CHEBI:16389"/>
        <dbReference type="ChEBI" id="CHEBI:17976"/>
        <dbReference type="ChEBI" id="CHEBI:57540"/>
        <dbReference type="ChEBI" id="CHEBI:57945"/>
        <dbReference type="EC" id="7.1.1.2"/>
    </reaction>
</comment>
<feature type="transmembrane region" description="Helical" evidence="9">
    <location>
        <begin position="72"/>
        <end position="100"/>
    </location>
</feature>
<name>A0A806GMI5_9BILA</name>
<protein>
    <recommendedName>
        <fullName evidence="3 9">NADH-ubiquinone oxidoreductase chain 3</fullName>
        <ecNumber evidence="9">7.1.1.2</ecNumber>
    </recommendedName>
</protein>
<evidence type="ECO:0000256" key="7">
    <source>
        <dbReference type="ARBA" id="ARBA00023136"/>
    </source>
</evidence>
<dbReference type="GeneID" id="70603612"/>
<evidence type="ECO:0000256" key="9">
    <source>
        <dbReference type="RuleBase" id="RU003640"/>
    </source>
</evidence>
<proteinExistence type="inferred from homology"/>
<evidence type="ECO:0000256" key="4">
    <source>
        <dbReference type="ARBA" id="ARBA00022448"/>
    </source>
</evidence>
<evidence type="ECO:0000256" key="8">
    <source>
        <dbReference type="ARBA" id="ARBA00049551"/>
    </source>
</evidence>
<evidence type="ECO:0000256" key="5">
    <source>
        <dbReference type="ARBA" id="ARBA00022692"/>
    </source>
</evidence>
<dbReference type="InterPro" id="IPR038430">
    <property type="entry name" value="NDAH_ubi_oxred_su3_sf"/>
</dbReference>
<comment type="subcellular location">
    <subcellularLocation>
        <location evidence="1">Membrane</location>
    </subcellularLocation>
    <subcellularLocation>
        <location evidence="9">Mitochondrion membrane</location>
        <topology evidence="9">Multi-pass membrane protein</topology>
    </subcellularLocation>
</comment>
<dbReference type="PANTHER" id="PTHR11058:SF9">
    <property type="entry name" value="NADH-UBIQUINONE OXIDOREDUCTASE CHAIN 3"/>
    <property type="match status" value="1"/>
</dbReference>
<dbReference type="GO" id="GO:0031966">
    <property type="term" value="C:mitochondrial membrane"/>
    <property type="evidence" value="ECO:0007669"/>
    <property type="project" value="UniProtKB-SubCell"/>
</dbReference>
<feature type="transmembrane region" description="Helical" evidence="9">
    <location>
        <begin position="45"/>
        <end position="65"/>
    </location>
</feature>
<keyword evidence="9" id="KW-0249">Electron transport</keyword>
<reference evidence="10" key="1">
    <citation type="submission" date="2012-03" db="EMBL/GenBank/DDBJ databases">
        <title>The complete mitochondrial genome sequence of Pomphorhynchus rocci (Acanthocephala: Palaeacanthocephala).</title>
        <authorList>
            <person name="Pan T."/>
            <person name="Nie P."/>
        </authorList>
    </citation>
    <scope>NUCLEOTIDE SEQUENCE</scope>
</reference>
<dbReference type="Pfam" id="PF00507">
    <property type="entry name" value="Oxidored_q4"/>
    <property type="match status" value="1"/>
</dbReference>
<comment type="similarity">
    <text evidence="2 9">Belongs to the complex I subunit 3 family.</text>
</comment>
<keyword evidence="9" id="KW-0679">Respiratory chain</keyword>
<keyword evidence="6 9" id="KW-1133">Transmembrane helix</keyword>
<dbReference type="EMBL" id="JQ824373">
    <property type="protein sequence ID" value="AFJ54212.1"/>
    <property type="molecule type" value="Genomic_DNA"/>
</dbReference>
<sequence>MALVLGLVVCVALVVIVSVVAWAMMDRTGLDVEATTSFECGVASFMSGQCEFSVRFFSLVLVFLLMDLEVAYFILLPALILSTSLISMVGVYLALFLYAVGIYYEWYSGSLGWVYLEFSLIKLWIFKIQNTQVASGMEGWQLGEADSGFKR</sequence>
<gene>
    <name evidence="10" type="primary">ND3</name>
</gene>